<feature type="compositionally biased region" description="Basic and acidic residues" evidence="1">
    <location>
        <begin position="407"/>
        <end position="421"/>
    </location>
</feature>
<feature type="compositionally biased region" description="Basic and acidic residues" evidence="1">
    <location>
        <begin position="149"/>
        <end position="159"/>
    </location>
</feature>
<keyword evidence="3" id="KW-1185">Reference proteome</keyword>
<feature type="region of interest" description="Disordered" evidence="1">
    <location>
        <begin position="337"/>
        <end position="385"/>
    </location>
</feature>
<gene>
    <name evidence="2" type="ORF">C7M84_015708</name>
</gene>
<dbReference type="Proteomes" id="UP000283509">
    <property type="component" value="Unassembled WGS sequence"/>
</dbReference>
<protein>
    <submittedName>
        <fullName evidence="2">Uncharacterized protein</fullName>
    </submittedName>
</protein>
<sequence length="714" mass="78575">MTTSREGGAPFVSSAPKSQKEDSPAVFAQRNITELKHGDEAEAEGSSKRLKTKCDWPAGTHVARDDRTYVSPSARNLSARERFFKNLEDNNVLKNGDRSTSTIREIPINVIEPCDIVIEEDENELNEESEEAERAATSPSNASNNNHQDLPDNAKESTKECSITEEVSTTKDRVQTPDNQLQEDSELENGNETQPLLQEERSPTGPITKSKPTPDKEISPENKFEDNLNNGRIITNGWPGINRYTVEKLEDSTGLDNKPAVKLSPPKSIFLEECPGIHKLTGDADPDANTETLVNEKKESKVSKFVRIFNKKETSAEGGGERERSVVRKHPSRVWGMCLQVQSPTTEEEDDSSYKKSERDSVKSEPLLDSGYSDKESSLGVGIEGDRNSTSFHDVEAASFHSLDILNGDKKQDAEERDKLENLNLIRRSGGRRSFDKPEKASKPKRSNTLGDPADSKAILYKTTKTLPATHGLNELVHEHASHPFYKKFYSHCVILPMRKKKKETAKKSMEDEAKLPVIEDLLAEILENVSLMEKDIKDDEEKRLSLVDFLDGRSEFDFDDSDSKSGTESSEKTPTGMGSADKTPTSIGSSEKTPTGIGSAEKTPTSIGSAEKTPAGIRSAEKTPTDDPAFEEGGVAEGAVGPSHFTRDMSIPTCLVSSDTTEDMFTADSMTPDFEWIDESVRSLSPVSSGGESIKRSNSRVSSLISKFERGGS</sequence>
<reference evidence="2 3" key="2">
    <citation type="submission" date="2019-01" db="EMBL/GenBank/DDBJ databases">
        <title>The decoding of complex shrimp genome reveals the adaptation for benthos swimmer, frequently molting mechanism and breeding impact on genome.</title>
        <authorList>
            <person name="Sun Y."/>
            <person name="Gao Y."/>
            <person name="Yu Y."/>
        </authorList>
    </citation>
    <scope>NUCLEOTIDE SEQUENCE [LARGE SCALE GENOMIC DNA]</scope>
    <source>
        <tissue evidence="2">Muscle</tissue>
    </source>
</reference>
<feature type="compositionally biased region" description="Low complexity" evidence="1">
    <location>
        <begin position="135"/>
        <end position="146"/>
    </location>
</feature>
<comment type="caution">
    <text evidence="2">The sequence shown here is derived from an EMBL/GenBank/DDBJ whole genome shotgun (WGS) entry which is preliminary data.</text>
</comment>
<feature type="region of interest" description="Disordered" evidence="1">
    <location>
        <begin position="310"/>
        <end position="329"/>
    </location>
</feature>
<accession>A0A3R7NTG9</accession>
<feature type="compositionally biased region" description="Basic and acidic residues" evidence="1">
    <location>
        <begin position="433"/>
        <end position="442"/>
    </location>
</feature>
<feature type="compositionally biased region" description="Basic and acidic residues" evidence="1">
    <location>
        <begin position="352"/>
        <end position="363"/>
    </location>
</feature>
<organism evidence="2 3">
    <name type="scientific">Penaeus vannamei</name>
    <name type="common">Whiteleg shrimp</name>
    <name type="synonym">Litopenaeus vannamei</name>
    <dbReference type="NCBI Taxonomy" id="6689"/>
    <lineage>
        <taxon>Eukaryota</taxon>
        <taxon>Metazoa</taxon>
        <taxon>Ecdysozoa</taxon>
        <taxon>Arthropoda</taxon>
        <taxon>Crustacea</taxon>
        <taxon>Multicrustacea</taxon>
        <taxon>Malacostraca</taxon>
        <taxon>Eumalacostraca</taxon>
        <taxon>Eucarida</taxon>
        <taxon>Decapoda</taxon>
        <taxon>Dendrobranchiata</taxon>
        <taxon>Penaeoidea</taxon>
        <taxon>Penaeidae</taxon>
        <taxon>Penaeus</taxon>
    </lineage>
</organism>
<dbReference type="AlphaFoldDB" id="A0A3R7NTG9"/>
<feature type="compositionally biased region" description="Basic and acidic residues" evidence="1">
    <location>
        <begin position="310"/>
        <end position="326"/>
    </location>
</feature>
<feature type="compositionally biased region" description="Acidic residues" evidence="1">
    <location>
        <begin position="120"/>
        <end position="131"/>
    </location>
</feature>
<feature type="region of interest" description="Disordered" evidence="1">
    <location>
        <begin position="120"/>
        <end position="230"/>
    </location>
</feature>
<evidence type="ECO:0000313" key="3">
    <source>
        <dbReference type="Proteomes" id="UP000283509"/>
    </source>
</evidence>
<feature type="region of interest" description="Disordered" evidence="1">
    <location>
        <begin position="685"/>
        <end position="714"/>
    </location>
</feature>
<feature type="compositionally biased region" description="Basic and acidic residues" evidence="1">
    <location>
        <begin position="212"/>
        <end position="226"/>
    </location>
</feature>
<dbReference type="EMBL" id="QCYY01002964">
    <property type="protein sequence ID" value="ROT66278.1"/>
    <property type="molecule type" value="Genomic_DNA"/>
</dbReference>
<evidence type="ECO:0000313" key="2">
    <source>
        <dbReference type="EMBL" id="ROT66278.1"/>
    </source>
</evidence>
<feature type="compositionally biased region" description="Low complexity" evidence="1">
    <location>
        <begin position="632"/>
        <end position="642"/>
    </location>
</feature>
<feature type="region of interest" description="Disordered" evidence="1">
    <location>
        <begin position="405"/>
        <end position="455"/>
    </location>
</feature>
<feature type="region of interest" description="Disordered" evidence="1">
    <location>
        <begin position="558"/>
        <end position="650"/>
    </location>
</feature>
<proteinExistence type="predicted"/>
<reference evidence="2 3" key="1">
    <citation type="submission" date="2018-04" db="EMBL/GenBank/DDBJ databases">
        <authorList>
            <person name="Zhang X."/>
            <person name="Yuan J."/>
            <person name="Li F."/>
            <person name="Xiang J."/>
        </authorList>
    </citation>
    <scope>NUCLEOTIDE SEQUENCE [LARGE SCALE GENOMIC DNA]</scope>
    <source>
        <tissue evidence="2">Muscle</tissue>
    </source>
</reference>
<feature type="compositionally biased region" description="Basic and acidic residues" evidence="1">
    <location>
        <begin position="558"/>
        <end position="572"/>
    </location>
</feature>
<name>A0A3R7NTG9_PENVA</name>
<feature type="region of interest" description="Disordered" evidence="1">
    <location>
        <begin position="1"/>
        <end position="25"/>
    </location>
</feature>
<evidence type="ECO:0000256" key="1">
    <source>
        <dbReference type="SAM" id="MobiDB-lite"/>
    </source>
</evidence>
<feature type="compositionally biased region" description="Polar residues" evidence="1">
    <location>
        <begin position="583"/>
        <end position="594"/>
    </location>
</feature>